<gene>
    <name evidence="1" type="primary">jg15480</name>
    <name evidence="1" type="ORF">PAEG_LOCUS2892</name>
</gene>
<evidence type="ECO:0000313" key="2">
    <source>
        <dbReference type="Proteomes" id="UP000838756"/>
    </source>
</evidence>
<accession>A0A8S4QP59</accession>
<protein>
    <submittedName>
        <fullName evidence="1">Jg15480 protein</fullName>
    </submittedName>
</protein>
<sequence length="68" mass="7584">MAPTIFLPYPKHRQDWRVFATYMSANSPSVRVKSPAKVERLATDLSATMSTALRESRPSLKACKQSTA</sequence>
<keyword evidence="2" id="KW-1185">Reference proteome</keyword>
<reference evidence="1" key="1">
    <citation type="submission" date="2022-03" db="EMBL/GenBank/DDBJ databases">
        <authorList>
            <person name="Lindestad O."/>
        </authorList>
    </citation>
    <scope>NUCLEOTIDE SEQUENCE</scope>
</reference>
<dbReference type="EMBL" id="CAKXAJ010009002">
    <property type="protein sequence ID" value="CAH2211046.1"/>
    <property type="molecule type" value="Genomic_DNA"/>
</dbReference>
<dbReference type="AlphaFoldDB" id="A0A8S4QP59"/>
<proteinExistence type="predicted"/>
<name>A0A8S4QP59_9NEOP</name>
<organism evidence="1 2">
    <name type="scientific">Pararge aegeria aegeria</name>
    <dbReference type="NCBI Taxonomy" id="348720"/>
    <lineage>
        <taxon>Eukaryota</taxon>
        <taxon>Metazoa</taxon>
        <taxon>Ecdysozoa</taxon>
        <taxon>Arthropoda</taxon>
        <taxon>Hexapoda</taxon>
        <taxon>Insecta</taxon>
        <taxon>Pterygota</taxon>
        <taxon>Neoptera</taxon>
        <taxon>Endopterygota</taxon>
        <taxon>Lepidoptera</taxon>
        <taxon>Glossata</taxon>
        <taxon>Ditrysia</taxon>
        <taxon>Papilionoidea</taxon>
        <taxon>Nymphalidae</taxon>
        <taxon>Satyrinae</taxon>
        <taxon>Satyrini</taxon>
        <taxon>Parargina</taxon>
        <taxon>Pararge</taxon>
    </lineage>
</organism>
<evidence type="ECO:0000313" key="1">
    <source>
        <dbReference type="EMBL" id="CAH2211046.1"/>
    </source>
</evidence>
<comment type="caution">
    <text evidence="1">The sequence shown here is derived from an EMBL/GenBank/DDBJ whole genome shotgun (WGS) entry which is preliminary data.</text>
</comment>
<dbReference type="Proteomes" id="UP000838756">
    <property type="component" value="Unassembled WGS sequence"/>
</dbReference>